<reference evidence="9 10" key="1">
    <citation type="submission" date="2020-07" db="EMBL/GenBank/DDBJ databases">
        <title>Vallitalea guaymasensis genome.</title>
        <authorList>
            <person name="Postec A."/>
        </authorList>
    </citation>
    <scope>NUCLEOTIDE SEQUENCE [LARGE SCALE GENOMIC DNA]</scope>
    <source>
        <strain evidence="9 10">Ra1766G1</strain>
    </source>
</reference>
<dbReference type="GO" id="GO:0008843">
    <property type="term" value="F:endochitinase activity"/>
    <property type="evidence" value="ECO:0007669"/>
    <property type="project" value="UniProtKB-EC"/>
</dbReference>
<dbReference type="SUPFAM" id="SSF51445">
    <property type="entry name" value="(Trans)glycosidases"/>
    <property type="match status" value="1"/>
</dbReference>
<dbReference type="PROSITE" id="PS01095">
    <property type="entry name" value="GH18_1"/>
    <property type="match status" value="1"/>
</dbReference>
<comment type="catalytic activity">
    <reaction evidence="1">
        <text>Random endo-hydrolysis of N-acetyl-beta-D-glucosaminide (1-&gt;4)-beta-linkages in chitin and chitodextrins.</text>
        <dbReference type="EC" id="3.2.1.14"/>
    </reaction>
</comment>
<protein>
    <recommendedName>
        <fullName evidence="2">chitinase</fullName>
        <ecNumber evidence="2">3.2.1.14</ecNumber>
    </recommendedName>
</protein>
<dbReference type="Gene3D" id="3.20.20.80">
    <property type="entry name" value="Glycosidases"/>
    <property type="match status" value="1"/>
</dbReference>
<dbReference type="InterPro" id="IPR050314">
    <property type="entry name" value="Glycosyl_Hydrlase_18"/>
</dbReference>
<dbReference type="EC" id="3.2.1.14" evidence="2"/>
<evidence type="ECO:0000256" key="1">
    <source>
        <dbReference type="ARBA" id="ARBA00000822"/>
    </source>
</evidence>
<proteinExistence type="inferred from homology"/>
<keyword evidence="4" id="KW-0146">Chitin degradation</keyword>
<dbReference type="GO" id="GO:0008061">
    <property type="term" value="F:chitin binding"/>
    <property type="evidence" value="ECO:0007669"/>
    <property type="project" value="InterPro"/>
</dbReference>
<dbReference type="InterPro" id="IPR017853">
    <property type="entry name" value="GH"/>
</dbReference>
<dbReference type="RefSeq" id="WP_244971192.1">
    <property type="nucleotide sequence ID" value="NZ_CP058561.1"/>
</dbReference>
<evidence type="ECO:0000256" key="2">
    <source>
        <dbReference type="ARBA" id="ARBA00012729"/>
    </source>
</evidence>
<dbReference type="InterPro" id="IPR029070">
    <property type="entry name" value="Chitinase_insertion_sf"/>
</dbReference>
<evidence type="ECO:0000313" key="9">
    <source>
        <dbReference type="EMBL" id="QUH29766.1"/>
    </source>
</evidence>
<evidence type="ECO:0000256" key="7">
    <source>
        <dbReference type="RuleBase" id="RU004453"/>
    </source>
</evidence>
<dbReference type="GO" id="GO:0006032">
    <property type="term" value="P:chitin catabolic process"/>
    <property type="evidence" value="ECO:0007669"/>
    <property type="project" value="UniProtKB-KW"/>
</dbReference>
<evidence type="ECO:0000256" key="5">
    <source>
        <dbReference type="ARBA" id="ARBA00023295"/>
    </source>
</evidence>
<keyword evidence="4" id="KW-0624">Polysaccharide degradation</keyword>
<keyword evidence="5 6" id="KW-0326">Glycosidase</keyword>
<dbReference type="EMBL" id="CP058561">
    <property type="protein sequence ID" value="QUH29766.1"/>
    <property type="molecule type" value="Genomic_DNA"/>
</dbReference>
<dbReference type="PANTHER" id="PTHR11177">
    <property type="entry name" value="CHITINASE"/>
    <property type="match status" value="1"/>
</dbReference>
<sequence length="349" mass="39417">MTHINLIGYVSIKDLKRFKEEDIKKSEVINLAFAKISEGKVVCDILSYIPYLEKARAINPDICFVLSIGGWGAGGFSIASKTVESRKILIKSAIDLIEEAGLDGIDIDWEYPCISVAGIDAAKEDKENFTHLIKEFRLYLDERGMEDALLTIAAAGDEYFIKCTEMDKIHPYLDYVQLMTYDLRGGFTVVTGHHANLYSYQEDLSRASADKAVRKYIKAGVPANKLVVGAAFYSRMWEGVPDVQHGFMQMAKTTGGYGPSFHDLLEGYIDKNGFVRYWDKEAKAPYLFNGDCFISYEDQDSLFHKIDYIQKQGLYGLMYWEYGTDRSGTLLSFIDQERKKISINNGGES</sequence>
<keyword evidence="3 6" id="KW-0378">Hydrolase</keyword>
<dbReference type="InterPro" id="IPR011583">
    <property type="entry name" value="Chitinase_II/V-like_cat"/>
</dbReference>
<gene>
    <name evidence="9" type="ORF">HYG85_12965</name>
</gene>
<dbReference type="SUPFAM" id="SSF54556">
    <property type="entry name" value="Chitinase insertion domain"/>
    <property type="match status" value="1"/>
</dbReference>
<dbReference type="GO" id="GO:0005975">
    <property type="term" value="P:carbohydrate metabolic process"/>
    <property type="evidence" value="ECO:0007669"/>
    <property type="project" value="InterPro"/>
</dbReference>
<organism evidence="9 10">
    <name type="scientific">Vallitalea guaymasensis</name>
    <dbReference type="NCBI Taxonomy" id="1185412"/>
    <lineage>
        <taxon>Bacteria</taxon>
        <taxon>Bacillati</taxon>
        <taxon>Bacillota</taxon>
        <taxon>Clostridia</taxon>
        <taxon>Lachnospirales</taxon>
        <taxon>Vallitaleaceae</taxon>
        <taxon>Vallitalea</taxon>
    </lineage>
</organism>
<evidence type="ECO:0000259" key="8">
    <source>
        <dbReference type="PROSITE" id="PS51910"/>
    </source>
</evidence>
<dbReference type="Pfam" id="PF00704">
    <property type="entry name" value="Glyco_hydro_18"/>
    <property type="match status" value="1"/>
</dbReference>
<keyword evidence="10" id="KW-1185">Reference proteome</keyword>
<evidence type="ECO:0000256" key="4">
    <source>
        <dbReference type="ARBA" id="ARBA00023024"/>
    </source>
</evidence>
<accession>A0A8J8MBC2</accession>
<dbReference type="KEGG" id="vgu:HYG85_12965"/>
<comment type="similarity">
    <text evidence="7">Belongs to the glycosyl hydrolase 18 family.</text>
</comment>
<dbReference type="InterPro" id="IPR001579">
    <property type="entry name" value="Glyco_hydro_18_chit_AS"/>
</dbReference>
<dbReference type="AlphaFoldDB" id="A0A8J8MBC2"/>
<evidence type="ECO:0000256" key="6">
    <source>
        <dbReference type="RuleBase" id="RU000489"/>
    </source>
</evidence>
<dbReference type="InterPro" id="IPR001223">
    <property type="entry name" value="Glyco_hydro18_cat"/>
</dbReference>
<dbReference type="Proteomes" id="UP000677305">
    <property type="component" value="Chromosome"/>
</dbReference>
<keyword evidence="4" id="KW-0119">Carbohydrate metabolism</keyword>
<dbReference type="PROSITE" id="PS51910">
    <property type="entry name" value="GH18_2"/>
    <property type="match status" value="1"/>
</dbReference>
<evidence type="ECO:0000313" key="10">
    <source>
        <dbReference type="Proteomes" id="UP000677305"/>
    </source>
</evidence>
<dbReference type="SMART" id="SM00636">
    <property type="entry name" value="Glyco_18"/>
    <property type="match status" value="1"/>
</dbReference>
<dbReference type="Gene3D" id="3.10.50.10">
    <property type="match status" value="1"/>
</dbReference>
<dbReference type="PANTHER" id="PTHR11177:SF317">
    <property type="entry name" value="CHITINASE 12-RELATED"/>
    <property type="match status" value="1"/>
</dbReference>
<name>A0A8J8MBC2_9FIRM</name>
<evidence type="ECO:0000256" key="3">
    <source>
        <dbReference type="ARBA" id="ARBA00022801"/>
    </source>
</evidence>
<feature type="domain" description="GH18" evidence="8">
    <location>
        <begin position="4"/>
        <end position="341"/>
    </location>
</feature>